<dbReference type="InterPro" id="IPR000253">
    <property type="entry name" value="FHA_dom"/>
</dbReference>
<protein>
    <submittedName>
        <fullName evidence="4">PT repeat family protein</fullName>
    </submittedName>
</protein>
<dbReference type="STRING" id="1688.BCUN_1226"/>
<evidence type="ECO:0000256" key="1">
    <source>
        <dbReference type="ARBA" id="ARBA00022553"/>
    </source>
</evidence>
<dbReference type="AlphaFoldDB" id="A0A087AY94"/>
<dbReference type="PROSITE" id="PS50006">
    <property type="entry name" value="FHA_DOMAIN"/>
    <property type="match status" value="1"/>
</dbReference>
<comment type="caution">
    <text evidence="4">The sequence shown here is derived from an EMBL/GenBank/DDBJ whole genome shotgun (WGS) entry which is preliminary data.</text>
</comment>
<dbReference type="Pfam" id="PF00498">
    <property type="entry name" value="FHA"/>
    <property type="match status" value="1"/>
</dbReference>
<dbReference type="eggNOG" id="COG1716">
    <property type="taxonomic scope" value="Bacteria"/>
</dbReference>
<dbReference type="SUPFAM" id="SSF49879">
    <property type="entry name" value="SMAD/FHA domain"/>
    <property type="match status" value="1"/>
</dbReference>
<dbReference type="SMART" id="SM00240">
    <property type="entry name" value="FHA"/>
    <property type="match status" value="1"/>
</dbReference>
<evidence type="ECO:0000259" key="3">
    <source>
        <dbReference type="PROSITE" id="PS50006"/>
    </source>
</evidence>
<sequence>MSGDQQTATKWMIRVDGSDLTSVEAGQTVQIGRKPLRPVPDEGIRRIEILDDTRSMSKRHAQFSVKTTGDAILRDLGSTNGTYLVRPGNELVRLDSGSDFAMTDDTVRLQFGDVPVDFIRFIDENPQHDEQPVANLFDYAVDSAPADHDANGDMSVDDILNLRAGEPTDIFDAGHVRARASELREAEQQTFVPFVQPINPANLDDDAPRDEAAPRDLFADAHDVATGKIAEPAVKKEEFVPKQYSGPRHADHRTGDRLIRVEELARFHDPASTAMPAAQPTPAVQPVQQPQQPAASDASSAPAAGMANVVSPTVSATDSDVAVTPQDLPDAVPMSALSRQHAALQLDVLETSLATTPGAQEPVVSADHARFQRPAQEPAPLEETQAFTPAFEPGSVFERVAKGDFEPKEPLVEAGGFTSEDARRSDDFAQQFEMATHNELLPFLAMNPALYDDLYAWLAAQGDDDIDAALDRNPGYEDYRKATGK</sequence>
<keyword evidence="5" id="KW-1185">Reference proteome</keyword>
<gene>
    <name evidence="4" type="ORF">BCUN_1226</name>
</gene>
<keyword evidence="1" id="KW-0597">Phosphoprotein</keyword>
<dbReference type="RefSeq" id="WP_033514973.1">
    <property type="nucleotide sequence ID" value="NZ_JGYV01000007.1"/>
</dbReference>
<dbReference type="InterPro" id="IPR008984">
    <property type="entry name" value="SMAD_FHA_dom_sf"/>
</dbReference>
<proteinExistence type="predicted"/>
<organism evidence="4 5">
    <name type="scientific">Bifidobacterium cuniculi</name>
    <dbReference type="NCBI Taxonomy" id="1688"/>
    <lineage>
        <taxon>Bacteria</taxon>
        <taxon>Bacillati</taxon>
        <taxon>Actinomycetota</taxon>
        <taxon>Actinomycetes</taxon>
        <taxon>Bifidobacteriales</taxon>
        <taxon>Bifidobacteriaceae</taxon>
        <taxon>Bifidobacterium</taxon>
    </lineage>
</organism>
<dbReference type="Pfam" id="PF25591">
    <property type="entry name" value="LRV_2"/>
    <property type="match status" value="1"/>
</dbReference>
<accession>A0A087AY94</accession>
<name>A0A087AY94_9BIFI</name>
<dbReference type="InterPro" id="IPR057893">
    <property type="entry name" value="LRV_2"/>
</dbReference>
<dbReference type="EMBL" id="JGYV01000007">
    <property type="protein sequence ID" value="KFI63744.1"/>
    <property type="molecule type" value="Genomic_DNA"/>
</dbReference>
<dbReference type="Gene3D" id="2.60.200.20">
    <property type="match status" value="1"/>
</dbReference>
<feature type="region of interest" description="Disordered" evidence="2">
    <location>
        <begin position="272"/>
        <end position="303"/>
    </location>
</feature>
<reference evidence="4 5" key="1">
    <citation type="submission" date="2014-03" db="EMBL/GenBank/DDBJ databases">
        <title>Genomics of Bifidobacteria.</title>
        <authorList>
            <person name="Ventura M."/>
            <person name="Milani C."/>
            <person name="Lugli G.A."/>
        </authorList>
    </citation>
    <scope>NUCLEOTIDE SEQUENCE [LARGE SCALE GENOMIC DNA]</scope>
    <source>
        <strain evidence="4 5">LMG 10738</strain>
    </source>
</reference>
<feature type="domain" description="FHA" evidence="3">
    <location>
        <begin position="29"/>
        <end position="84"/>
    </location>
</feature>
<evidence type="ECO:0000313" key="4">
    <source>
        <dbReference type="EMBL" id="KFI63744.1"/>
    </source>
</evidence>
<evidence type="ECO:0000256" key="2">
    <source>
        <dbReference type="SAM" id="MobiDB-lite"/>
    </source>
</evidence>
<dbReference type="Proteomes" id="UP000029067">
    <property type="component" value="Unassembled WGS sequence"/>
</dbReference>
<evidence type="ECO:0000313" key="5">
    <source>
        <dbReference type="Proteomes" id="UP000029067"/>
    </source>
</evidence>